<dbReference type="GO" id="GO:0016491">
    <property type="term" value="F:oxidoreductase activity"/>
    <property type="evidence" value="ECO:0007669"/>
    <property type="project" value="UniProtKB-KW"/>
</dbReference>
<dbReference type="EMBL" id="JBHSTI010000002">
    <property type="protein sequence ID" value="MFC6236389.1"/>
    <property type="molecule type" value="Genomic_DNA"/>
</dbReference>
<gene>
    <name evidence="3" type="ORF">ACFQGU_00745</name>
</gene>
<dbReference type="PRINTS" id="PR00080">
    <property type="entry name" value="SDRFAMILY"/>
</dbReference>
<evidence type="ECO:0000256" key="1">
    <source>
        <dbReference type="ARBA" id="ARBA00006484"/>
    </source>
</evidence>
<dbReference type="InterPro" id="IPR002347">
    <property type="entry name" value="SDR_fam"/>
</dbReference>
<proteinExistence type="inferred from homology"/>
<name>A0ABW1SWH9_9ACTN</name>
<organism evidence="3 4">
    <name type="scientific">Longivirga aurantiaca</name>
    <dbReference type="NCBI Taxonomy" id="1837743"/>
    <lineage>
        <taxon>Bacteria</taxon>
        <taxon>Bacillati</taxon>
        <taxon>Actinomycetota</taxon>
        <taxon>Actinomycetes</taxon>
        <taxon>Sporichthyales</taxon>
        <taxon>Sporichthyaceae</taxon>
        <taxon>Longivirga</taxon>
    </lineage>
</organism>
<feature type="domain" description="Ketoreductase" evidence="2">
    <location>
        <begin position="6"/>
        <end position="203"/>
    </location>
</feature>
<dbReference type="SMART" id="SM00822">
    <property type="entry name" value="PKS_KR"/>
    <property type="match status" value="1"/>
</dbReference>
<dbReference type="InterPro" id="IPR020904">
    <property type="entry name" value="Sc_DH/Rdtase_CS"/>
</dbReference>
<evidence type="ECO:0000313" key="3">
    <source>
        <dbReference type="EMBL" id="MFC6236389.1"/>
    </source>
</evidence>
<comment type="similarity">
    <text evidence="1">Belongs to the short-chain dehydrogenases/reductases (SDR) family.</text>
</comment>
<dbReference type="PANTHER" id="PTHR42760:SF40">
    <property type="entry name" value="3-OXOACYL-[ACYL-CARRIER-PROTEIN] REDUCTASE, CHLOROPLASTIC"/>
    <property type="match status" value="1"/>
</dbReference>
<sequence length="248" mass="25780">MSTSPPVAVVTGAAGGIGRAITARLQHDGWLVVGSDRADAVPGPDRWVACDVTDEASVAALASTVETELGRLDAVITCAGVIDVAPVETMSRAQWDRVLTVNLTGTFLAVQACLPLLRRSPRGRVVCISSDAGKTGEPGIAHYCASKFGVIGFAQSLALELVGTGVTVNCVCPVICDTAMMESLAEDFAHAYAEVDTAGWRDRFVAEIPLGRACTPDDVAHAVAHLVDERSSFVTGQAVNVSGGHEVH</sequence>
<dbReference type="PRINTS" id="PR00081">
    <property type="entry name" value="GDHRDH"/>
</dbReference>
<dbReference type="Gene3D" id="3.40.50.720">
    <property type="entry name" value="NAD(P)-binding Rossmann-like Domain"/>
    <property type="match status" value="1"/>
</dbReference>
<accession>A0ABW1SWH9</accession>
<keyword evidence="3" id="KW-0560">Oxidoreductase</keyword>
<dbReference type="RefSeq" id="WP_386763435.1">
    <property type="nucleotide sequence ID" value="NZ_JBHSTI010000002.1"/>
</dbReference>
<dbReference type="PANTHER" id="PTHR42760">
    <property type="entry name" value="SHORT-CHAIN DEHYDROGENASES/REDUCTASES FAMILY MEMBER"/>
    <property type="match status" value="1"/>
</dbReference>
<dbReference type="InterPro" id="IPR057326">
    <property type="entry name" value="KR_dom"/>
</dbReference>
<keyword evidence="4" id="KW-1185">Reference proteome</keyword>
<dbReference type="EC" id="1.1.1.-" evidence="3"/>
<dbReference type="Proteomes" id="UP001596138">
    <property type="component" value="Unassembled WGS sequence"/>
</dbReference>
<dbReference type="Pfam" id="PF13561">
    <property type="entry name" value="adh_short_C2"/>
    <property type="match status" value="1"/>
</dbReference>
<dbReference type="SUPFAM" id="SSF51735">
    <property type="entry name" value="NAD(P)-binding Rossmann-fold domains"/>
    <property type="match status" value="1"/>
</dbReference>
<protein>
    <submittedName>
        <fullName evidence="3">SDR family NAD(P)-dependent oxidoreductase</fullName>
        <ecNumber evidence="3">1.1.1.-</ecNumber>
    </submittedName>
</protein>
<dbReference type="InterPro" id="IPR036291">
    <property type="entry name" value="NAD(P)-bd_dom_sf"/>
</dbReference>
<evidence type="ECO:0000259" key="2">
    <source>
        <dbReference type="SMART" id="SM00822"/>
    </source>
</evidence>
<evidence type="ECO:0000313" key="4">
    <source>
        <dbReference type="Proteomes" id="UP001596138"/>
    </source>
</evidence>
<comment type="caution">
    <text evidence="3">The sequence shown here is derived from an EMBL/GenBank/DDBJ whole genome shotgun (WGS) entry which is preliminary data.</text>
</comment>
<reference evidence="4" key="1">
    <citation type="journal article" date="2019" name="Int. J. Syst. Evol. Microbiol.">
        <title>The Global Catalogue of Microorganisms (GCM) 10K type strain sequencing project: providing services to taxonomists for standard genome sequencing and annotation.</title>
        <authorList>
            <consortium name="The Broad Institute Genomics Platform"/>
            <consortium name="The Broad Institute Genome Sequencing Center for Infectious Disease"/>
            <person name="Wu L."/>
            <person name="Ma J."/>
        </authorList>
    </citation>
    <scope>NUCLEOTIDE SEQUENCE [LARGE SCALE GENOMIC DNA]</scope>
    <source>
        <strain evidence="4">CGMCC 4.7317</strain>
    </source>
</reference>
<dbReference type="PROSITE" id="PS00061">
    <property type="entry name" value="ADH_SHORT"/>
    <property type="match status" value="1"/>
</dbReference>